<evidence type="ECO:0000256" key="1">
    <source>
        <dbReference type="ARBA" id="ARBA00022801"/>
    </source>
</evidence>
<keyword evidence="1" id="KW-0378">Hydrolase</keyword>
<reference evidence="4 5" key="1">
    <citation type="submission" date="2016-04" db="EMBL/GenBank/DDBJ databases">
        <authorList>
            <person name="Evans L.H."/>
            <person name="Alamgir A."/>
            <person name="Owens N."/>
            <person name="Weber N.D."/>
            <person name="Virtaneva K."/>
            <person name="Barbian K."/>
            <person name="Babar A."/>
            <person name="Rosenke K."/>
        </authorList>
    </citation>
    <scope>NUCLEOTIDE SEQUENCE [LARGE SCALE GENOMIC DNA]</scope>
    <source>
        <strain evidence="4 5">CCM 8644</strain>
    </source>
</reference>
<protein>
    <submittedName>
        <fullName evidence="4">Arylesterase</fullName>
    </submittedName>
</protein>
<dbReference type="OrthoDB" id="9780932at2"/>
<gene>
    <name evidence="4" type="ORF">A5893_00960</name>
</gene>
<sequence length="278" mass="31005">MKNLKINEGQANEINIAYQDSGEGKPLILIHGWPSTSQMFESQLVELPKQGVRCIAYDRRGFGKSDQPFNGYDYNTLANDLNQLIKKLDLTDVTLLGFSMGGGEVVRYLSKYNVEGRVTKAILVSSIIPYIKKTDSNPHGVPIEMIDGFAEKIKADRPAFMANFNKAFFGDTVIGSPVSEAFLNWNFDLCMQASPVATLEAMYSWAETDFREEVKHISIPTLIIHGDADKTVPIEVAGKQASELIPNNKFLIYDDEPHGLAYTAKDQLNADIISFMRQ</sequence>
<evidence type="ECO:0000313" key="5">
    <source>
        <dbReference type="Proteomes" id="UP000078459"/>
    </source>
</evidence>
<comment type="caution">
    <text evidence="4">The sequence shown here is derived from an EMBL/GenBank/DDBJ whole genome shotgun (WGS) entry which is preliminary data.</text>
</comment>
<organism evidence="4 5">
    <name type="scientific">Pedobacter psychrophilus</name>
    <dbReference type="NCBI Taxonomy" id="1826909"/>
    <lineage>
        <taxon>Bacteria</taxon>
        <taxon>Pseudomonadati</taxon>
        <taxon>Bacteroidota</taxon>
        <taxon>Sphingobacteriia</taxon>
        <taxon>Sphingobacteriales</taxon>
        <taxon>Sphingobacteriaceae</taxon>
        <taxon>Pedobacter</taxon>
    </lineage>
</organism>
<dbReference type="FunFam" id="3.40.50.1820:FF:000205">
    <property type="entry name" value="Non-haem bromoperoxidase BPO-A2"/>
    <property type="match status" value="1"/>
</dbReference>
<dbReference type="EMBL" id="LWHJ01000011">
    <property type="protein sequence ID" value="OAQ41713.1"/>
    <property type="molecule type" value="Genomic_DNA"/>
</dbReference>
<feature type="domain" description="AB hydrolase-1" evidence="3">
    <location>
        <begin position="25"/>
        <end position="259"/>
    </location>
</feature>
<dbReference type="InterPro" id="IPR050266">
    <property type="entry name" value="AB_hydrolase_sf"/>
</dbReference>
<name>A0A179DMM7_9SPHI</name>
<dbReference type="PRINTS" id="PR00412">
    <property type="entry name" value="EPOXHYDRLASE"/>
</dbReference>
<dbReference type="InterPro" id="IPR000639">
    <property type="entry name" value="Epox_hydrolase-like"/>
</dbReference>
<dbReference type="PRINTS" id="PR00111">
    <property type="entry name" value="ABHYDROLASE"/>
</dbReference>
<comment type="similarity">
    <text evidence="2">Belongs to the AB hydrolase superfamily. Bacterial non-heme haloperoxidase / perhydrolase family.</text>
</comment>
<evidence type="ECO:0000256" key="2">
    <source>
        <dbReference type="ARBA" id="ARBA00038128"/>
    </source>
</evidence>
<proteinExistence type="inferred from homology"/>
<reference evidence="4 5" key="2">
    <citation type="submission" date="2016-06" db="EMBL/GenBank/DDBJ databases">
        <title>Pedobacter psychrophilus sp. nov., isolated from Antarctic fragmentary rock.</title>
        <authorList>
            <person name="Svec P."/>
        </authorList>
    </citation>
    <scope>NUCLEOTIDE SEQUENCE [LARGE SCALE GENOMIC DNA]</scope>
    <source>
        <strain evidence="4 5">CCM 8644</strain>
    </source>
</reference>
<dbReference type="RefSeq" id="WP_068820744.1">
    <property type="nucleotide sequence ID" value="NZ_LWHJ01000011.1"/>
</dbReference>
<dbReference type="Gene3D" id="3.40.50.1820">
    <property type="entry name" value="alpha/beta hydrolase"/>
    <property type="match status" value="1"/>
</dbReference>
<keyword evidence="5" id="KW-1185">Reference proteome</keyword>
<dbReference type="GO" id="GO:0016020">
    <property type="term" value="C:membrane"/>
    <property type="evidence" value="ECO:0007669"/>
    <property type="project" value="TreeGrafter"/>
</dbReference>
<dbReference type="Pfam" id="PF00561">
    <property type="entry name" value="Abhydrolase_1"/>
    <property type="match status" value="1"/>
</dbReference>
<dbReference type="InterPro" id="IPR000073">
    <property type="entry name" value="AB_hydrolase_1"/>
</dbReference>
<dbReference type="Proteomes" id="UP000078459">
    <property type="component" value="Unassembled WGS sequence"/>
</dbReference>
<dbReference type="GO" id="GO:0016787">
    <property type="term" value="F:hydrolase activity"/>
    <property type="evidence" value="ECO:0007669"/>
    <property type="project" value="UniProtKB-KW"/>
</dbReference>
<dbReference type="AlphaFoldDB" id="A0A179DMM7"/>
<dbReference type="PANTHER" id="PTHR43798">
    <property type="entry name" value="MONOACYLGLYCEROL LIPASE"/>
    <property type="match status" value="1"/>
</dbReference>
<dbReference type="STRING" id="1826909.A5893_00960"/>
<accession>A0A179DMM7</accession>
<dbReference type="SUPFAM" id="SSF53474">
    <property type="entry name" value="alpha/beta-Hydrolases"/>
    <property type="match status" value="1"/>
</dbReference>
<dbReference type="PANTHER" id="PTHR43798:SF31">
    <property type="entry name" value="AB HYDROLASE SUPERFAMILY PROTEIN YCLE"/>
    <property type="match status" value="1"/>
</dbReference>
<evidence type="ECO:0000259" key="3">
    <source>
        <dbReference type="Pfam" id="PF00561"/>
    </source>
</evidence>
<dbReference type="InterPro" id="IPR029058">
    <property type="entry name" value="AB_hydrolase_fold"/>
</dbReference>
<evidence type="ECO:0000313" key="4">
    <source>
        <dbReference type="EMBL" id="OAQ41713.1"/>
    </source>
</evidence>